<gene>
    <name evidence="2" type="ORF">NCTC12965_01094</name>
</gene>
<dbReference type="InterPro" id="IPR050900">
    <property type="entry name" value="Transposase_IS3/IS150/IS904"/>
</dbReference>
<dbReference type="InterPro" id="IPR001584">
    <property type="entry name" value="Integrase_cat-core"/>
</dbReference>
<protein>
    <submittedName>
        <fullName evidence="2">Integrase core domain</fullName>
    </submittedName>
</protein>
<dbReference type="GO" id="GO:0015074">
    <property type="term" value="P:DNA integration"/>
    <property type="evidence" value="ECO:0007669"/>
    <property type="project" value="InterPro"/>
</dbReference>
<name>A0A4U9TLC5_SERFO</name>
<dbReference type="PANTHER" id="PTHR46889:SF4">
    <property type="entry name" value="TRANSPOSASE INSO FOR INSERTION SEQUENCE ELEMENT IS911B-RELATED"/>
    <property type="match status" value="1"/>
</dbReference>
<proteinExistence type="predicted"/>
<dbReference type="Pfam" id="PF13333">
    <property type="entry name" value="rve_2"/>
    <property type="match status" value="1"/>
</dbReference>
<dbReference type="EMBL" id="CABEEZ010000021">
    <property type="protein sequence ID" value="VTR20705.1"/>
    <property type="molecule type" value="Genomic_DNA"/>
</dbReference>
<dbReference type="PROSITE" id="PS50994">
    <property type="entry name" value="INTEGRASE"/>
    <property type="match status" value="1"/>
</dbReference>
<evidence type="ECO:0000259" key="1">
    <source>
        <dbReference type="PROSITE" id="PS50994"/>
    </source>
</evidence>
<dbReference type="Gene3D" id="3.30.420.10">
    <property type="entry name" value="Ribonuclease H-like superfamily/Ribonuclease H"/>
    <property type="match status" value="1"/>
</dbReference>
<reference evidence="2" key="1">
    <citation type="submission" date="2019-05" db="EMBL/GenBank/DDBJ databases">
        <authorList>
            <consortium name="Pathogen Informatics"/>
        </authorList>
    </citation>
    <scope>NUCLEOTIDE SEQUENCE [LARGE SCALE GENOMIC DNA]</scope>
    <source>
        <strain evidence="2">NCTC12965</strain>
    </source>
</reference>
<dbReference type="GO" id="GO:0003676">
    <property type="term" value="F:nucleic acid binding"/>
    <property type="evidence" value="ECO:0007669"/>
    <property type="project" value="InterPro"/>
</dbReference>
<dbReference type="InterPro" id="IPR036397">
    <property type="entry name" value="RNaseH_sf"/>
</dbReference>
<dbReference type="AlphaFoldDB" id="A0A4U9TLC5"/>
<dbReference type="InterPro" id="IPR012337">
    <property type="entry name" value="RNaseH-like_sf"/>
</dbReference>
<dbReference type="PANTHER" id="PTHR46889">
    <property type="entry name" value="TRANSPOSASE INSF FOR INSERTION SEQUENCE IS3B-RELATED"/>
    <property type="match status" value="1"/>
</dbReference>
<feature type="domain" description="Integrase catalytic" evidence="1">
    <location>
        <begin position="1"/>
        <end position="138"/>
    </location>
</feature>
<organism evidence="2">
    <name type="scientific">Serratia fonticola</name>
    <dbReference type="NCBI Taxonomy" id="47917"/>
    <lineage>
        <taxon>Bacteria</taxon>
        <taxon>Pseudomonadati</taxon>
        <taxon>Pseudomonadota</taxon>
        <taxon>Gammaproteobacteria</taxon>
        <taxon>Enterobacterales</taxon>
        <taxon>Yersiniaceae</taxon>
        <taxon>Serratia</taxon>
    </lineage>
</organism>
<evidence type="ECO:0000313" key="2">
    <source>
        <dbReference type="EMBL" id="VTR20705.1"/>
    </source>
</evidence>
<accession>A0A4U9TLC5</accession>
<sequence length="141" mass="16049">MVDCFDGKVVSWSLSTRPDAELANTMLEGAIGTLNAGDRPVIYSDRGGHYRWPGWLARVNTAGLIRSMSRKGCSPDNAACEGFFGRLKTEMYYGREWSNVTLENFMQRVDAYIRWYNERRIKLSLGAVSPEVYRRQLGITQ</sequence>
<dbReference type="SUPFAM" id="SSF53098">
    <property type="entry name" value="Ribonuclease H-like"/>
    <property type="match status" value="1"/>
</dbReference>